<comment type="caution">
    <text evidence="1">The sequence shown here is derived from an EMBL/GenBank/DDBJ whole genome shotgun (WGS) entry which is preliminary data.</text>
</comment>
<name>A0A426TSA8_9CHLR</name>
<evidence type="ECO:0000313" key="2">
    <source>
        <dbReference type="Proteomes" id="UP000280307"/>
    </source>
</evidence>
<proteinExistence type="predicted"/>
<protein>
    <submittedName>
        <fullName evidence="1">Uncharacterized protein</fullName>
    </submittedName>
</protein>
<dbReference type="AlphaFoldDB" id="A0A426TSA8"/>
<gene>
    <name evidence="1" type="ORF">EI684_20140</name>
</gene>
<sequence length="65" mass="7353">MSGSLDTMNIPDVNPETIADKAMRALVIQLLNLIEAQATEITTLRVENQQLRDELARLKGWFREA</sequence>
<evidence type="ECO:0000313" key="1">
    <source>
        <dbReference type="EMBL" id="RRR66767.1"/>
    </source>
</evidence>
<dbReference type="EMBL" id="RSAS01000829">
    <property type="protein sequence ID" value="RRR66767.1"/>
    <property type="molecule type" value="Genomic_DNA"/>
</dbReference>
<reference evidence="1 2" key="1">
    <citation type="submission" date="2018-12" db="EMBL/GenBank/DDBJ databases">
        <title>Genome Sequence of Candidatus Viridilinea halotolerans isolated from saline sulfide-rich spring.</title>
        <authorList>
            <person name="Grouzdev D.S."/>
            <person name="Burganskaya E.I."/>
            <person name="Krutkina M.S."/>
            <person name="Sukhacheva M.V."/>
            <person name="Gorlenko V.M."/>
        </authorList>
    </citation>
    <scope>NUCLEOTIDE SEQUENCE [LARGE SCALE GENOMIC DNA]</scope>
    <source>
        <strain evidence="1">Chok-6</strain>
    </source>
</reference>
<accession>A0A426TSA8</accession>
<organism evidence="1 2">
    <name type="scientific">Candidatus Viridilinea halotolerans</name>
    <dbReference type="NCBI Taxonomy" id="2491704"/>
    <lineage>
        <taxon>Bacteria</taxon>
        <taxon>Bacillati</taxon>
        <taxon>Chloroflexota</taxon>
        <taxon>Chloroflexia</taxon>
        <taxon>Chloroflexales</taxon>
        <taxon>Chloroflexineae</taxon>
        <taxon>Oscillochloridaceae</taxon>
        <taxon>Candidatus Viridilinea</taxon>
    </lineage>
</organism>
<dbReference type="Proteomes" id="UP000280307">
    <property type="component" value="Unassembled WGS sequence"/>
</dbReference>